<evidence type="ECO:0000256" key="1">
    <source>
        <dbReference type="SAM" id="MobiDB-lite"/>
    </source>
</evidence>
<protein>
    <submittedName>
        <fullName evidence="2">Uncharacterized protein</fullName>
    </submittedName>
</protein>
<dbReference type="EMBL" id="LAZR01070389">
    <property type="protein sequence ID" value="KKK41570.1"/>
    <property type="molecule type" value="Genomic_DNA"/>
</dbReference>
<comment type="caution">
    <text evidence="2">The sequence shown here is derived from an EMBL/GenBank/DDBJ whole genome shotgun (WGS) entry which is preliminary data.</text>
</comment>
<proteinExistence type="predicted"/>
<accession>A0A0F8W075</accession>
<feature type="compositionally biased region" description="Basic and acidic residues" evidence="1">
    <location>
        <begin position="156"/>
        <end position="168"/>
    </location>
</feature>
<sequence length="214" mass="24902">MSNYDNVLKKEETKKERILTKLKPIITKEVYYSKVDKVSKGIYNCKTYLKDEFIFSEENIHQTNQIKLVEYIEKKKNIMMLLQKHIWDWCMSIDKNLLKSIRKNIMEAQTEEKKPEINYSTGCTLIDLIIGGGLRMGFKDGDMVNKALMYALGKKEAPETKESEKETPQPDTGTNTSGGKQRSFSREELANMSIEDYEKIKPEVDKARREGRIK</sequence>
<organism evidence="2">
    <name type="scientific">marine sediment metagenome</name>
    <dbReference type="NCBI Taxonomy" id="412755"/>
    <lineage>
        <taxon>unclassified sequences</taxon>
        <taxon>metagenomes</taxon>
        <taxon>ecological metagenomes</taxon>
    </lineage>
</organism>
<feature type="compositionally biased region" description="Basic and acidic residues" evidence="1">
    <location>
        <begin position="196"/>
        <end position="214"/>
    </location>
</feature>
<gene>
    <name evidence="2" type="ORF">LCGC14_2624520</name>
</gene>
<reference evidence="2" key="1">
    <citation type="journal article" date="2015" name="Nature">
        <title>Complex archaea that bridge the gap between prokaryotes and eukaryotes.</title>
        <authorList>
            <person name="Spang A."/>
            <person name="Saw J.H."/>
            <person name="Jorgensen S.L."/>
            <person name="Zaremba-Niedzwiedzka K."/>
            <person name="Martijn J."/>
            <person name="Lind A.E."/>
            <person name="van Eijk R."/>
            <person name="Schleper C."/>
            <person name="Guy L."/>
            <person name="Ettema T.J."/>
        </authorList>
    </citation>
    <scope>NUCLEOTIDE SEQUENCE</scope>
</reference>
<name>A0A0F8W075_9ZZZZ</name>
<dbReference type="AlphaFoldDB" id="A0A0F8W075"/>
<feature type="region of interest" description="Disordered" evidence="1">
    <location>
        <begin position="156"/>
        <end position="214"/>
    </location>
</feature>
<feature type="compositionally biased region" description="Polar residues" evidence="1">
    <location>
        <begin position="169"/>
        <end position="182"/>
    </location>
</feature>
<evidence type="ECO:0000313" key="2">
    <source>
        <dbReference type="EMBL" id="KKK41570.1"/>
    </source>
</evidence>